<name>A0A1Y0EBJ4_9RHOB</name>
<evidence type="ECO:0000313" key="1">
    <source>
        <dbReference type="EMBL" id="ARU00868.1"/>
    </source>
</evidence>
<accession>A0A1Y0EBJ4</accession>
<dbReference type="KEGG" id="lvs:LOKVESSMR4R_01552"/>
<dbReference type="RefSeq" id="WP_087207211.1">
    <property type="nucleotide sequence ID" value="NZ_CP021431.1"/>
</dbReference>
<keyword evidence="2" id="KW-1185">Reference proteome</keyword>
<dbReference type="Proteomes" id="UP000195273">
    <property type="component" value="Chromosome"/>
</dbReference>
<sequence length="113" mass="12901">MSETQLHPGLLEVSRRLCNLLLSKRLTETEALHMSSGIKGLSDVWLVFWDDLNALASQDLPETDCRPAGTEVFTFLSDRSMPRNFNLALGYLHRLWEYAERLEAKYRLCEGAA</sequence>
<gene>
    <name evidence="1" type="ORF">LOKVESSMR4R_01552</name>
</gene>
<proteinExistence type="predicted"/>
<reference evidence="1 2" key="1">
    <citation type="submission" date="2017-05" db="EMBL/GenBank/DDBJ databases">
        <title>Genome Sequence of Loktanella vestfoldensis Strain SMR4r Isolated from a Culture of the Diatom Skeletonema marinoi.</title>
        <authorList>
            <person name="Topel M."/>
            <person name="Pinder M.I.M."/>
            <person name="Johansson O.N."/>
            <person name="Kourtchenko O."/>
            <person name="Godhe A."/>
            <person name="Clarke A.K."/>
        </authorList>
    </citation>
    <scope>NUCLEOTIDE SEQUENCE [LARGE SCALE GENOMIC DNA]</scope>
    <source>
        <strain evidence="1 2">SMR4r</strain>
    </source>
</reference>
<organism evidence="1 2">
    <name type="scientific">Yoonia vestfoldensis</name>
    <dbReference type="NCBI Taxonomy" id="245188"/>
    <lineage>
        <taxon>Bacteria</taxon>
        <taxon>Pseudomonadati</taxon>
        <taxon>Pseudomonadota</taxon>
        <taxon>Alphaproteobacteria</taxon>
        <taxon>Rhodobacterales</taxon>
        <taxon>Paracoccaceae</taxon>
        <taxon>Yoonia</taxon>
    </lineage>
</organism>
<evidence type="ECO:0000313" key="2">
    <source>
        <dbReference type="Proteomes" id="UP000195273"/>
    </source>
</evidence>
<dbReference type="EMBL" id="CP021431">
    <property type="protein sequence ID" value="ARU00868.1"/>
    <property type="molecule type" value="Genomic_DNA"/>
</dbReference>
<protein>
    <submittedName>
        <fullName evidence="1">Uncharacterized protein</fullName>
    </submittedName>
</protein>
<dbReference type="AlphaFoldDB" id="A0A1Y0EBJ4"/>